<gene>
    <name evidence="1" type="ORF">Taro_039883</name>
</gene>
<reference evidence="1" key="1">
    <citation type="submission" date="2017-07" db="EMBL/GenBank/DDBJ databases">
        <title>Taro Niue Genome Assembly and Annotation.</title>
        <authorList>
            <person name="Atibalentja N."/>
            <person name="Keating K."/>
            <person name="Fields C.J."/>
        </authorList>
    </citation>
    <scope>NUCLEOTIDE SEQUENCE</scope>
    <source>
        <strain evidence="1">Niue_2</strain>
        <tissue evidence="1">Leaf</tissue>
    </source>
</reference>
<keyword evidence="2" id="KW-1185">Reference proteome</keyword>
<accession>A0A843WHP1</accession>
<dbReference type="Proteomes" id="UP000652761">
    <property type="component" value="Unassembled WGS sequence"/>
</dbReference>
<dbReference type="EMBL" id="NMUH01003773">
    <property type="protein sequence ID" value="MQM07047.1"/>
    <property type="molecule type" value="Genomic_DNA"/>
</dbReference>
<sequence length="44" mass="5190">MLDLRGEDRSRFCFPLYYDAGPRTYSRTSGCMERDLGARPRFII</sequence>
<organism evidence="1 2">
    <name type="scientific">Colocasia esculenta</name>
    <name type="common">Wild taro</name>
    <name type="synonym">Arum esculentum</name>
    <dbReference type="NCBI Taxonomy" id="4460"/>
    <lineage>
        <taxon>Eukaryota</taxon>
        <taxon>Viridiplantae</taxon>
        <taxon>Streptophyta</taxon>
        <taxon>Embryophyta</taxon>
        <taxon>Tracheophyta</taxon>
        <taxon>Spermatophyta</taxon>
        <taxon>Magnoliopsida</taxon>
        <taxon>Liliopsida</taxon>
        <taxon>Araceae</taxon>
        <taxon>Aroideae</taxon>
        <taxon>Colocasieae</taxon>
        <taxon>Colocasia</taxon>
    </lineage>
</organism>
<evidence type="ECO:0000313" key="1">
    <source>
        <dbReference type="EMBL" id="MQM07047.1"/>
    </source>
</evidence>
<protein>
    <submittedName>
        <fullName evidence="1">Uncharacterized protein</fullName>
    </submittedName>
</protein>
<evidence type="ECO:0000313" key="2">
    <source>
        <dbReference type="Proteomes" id="UP000652761"/>
    </source>
</evidence>
<comment type="caution">
    <text evidence="1">The sequence shown here is derived from an EMBL/GenBank/DDBJ whole genome shotgun (WGS) entry which is preliminary data.</text>
</comment>
<name>A0A843WHP1_COLES</name>
<dbReference type="AlphaFoldDB" id="A0A843WHP1"/>
<proteinExistence type="predicted"/>